<comment type="caution">
    <text evidence="7">The sequence shown here is derived from an EMBL/GenBank/DDBJ whole genome shotgun (WGS) entry which is preliminary data.</text>
</comment>
<dbReference type="CDD" id="cd02022">
    <property type="entry name" value="DPCK"/>
    <property type="match status" value="1"/>
</dbReference>
<dbReference type="OrthoDB" id="9812943at2"/>
<dbReference type="HAMAP" id="MF_00376">
    <property type="entry name" value="Dephospho_CoA_kinase"/>
    <property type="match status" value="1"/>
</dbReference>
<dbReference type="Gene3D" id="3.40.50.300">
    <property type="entry name" value="P-loop containing nucleotide triphosphate hydrolases"/>
    <property type="match status" value="1"/>
</dbReference>
<keyword evidence="5" id="KW-0808">Transferase</keyword>
<evidence type="ECO:0000256" key="6">
    <source>
        <dbReference type="NCBIfam" id="TIGR00152"/>
    </source>
</evidence>
<evidence type="ECO:0000256" key="5">
    <source>
        <dbReference type="HAMAP-Rule" id="MF_00376"/>
    </source>
</evidence>
<name>A0A917JQ50_9GAMM</name>
<evidence type="ECO:0000256" key="1">
    <source>
        <dbReference type="ARBA" id="ARBA00009018"/>
    </source>
</evidence>
<keyword evidence="8" id="KW-1185">Reference proteome</keyword>
<dbReference type="PANTHER" id="PTHR10695">
    <property type="entry name" value="DEPHOSPHO-COA KINASE-RELATED"/>
    <property type="match status" value="1"/>
</dbReference>
<dbReference type="AlphaFoldDB" id="A0A917JQ50"/>
<comment type="function">
    <text evidence="5">Catalyzes the phosphorylation of the 3'-hydroxyl group of dephosphocoenzyme A to form coenzyme A.</text>
</comment>
<dbReference type="InterPro" id="IPR027417">
    <property type="entry name" value="P-loop_NTPase"/>
</dbReference>
<comment type="subcellular location">
    <subcellularLocation>
        <location evidence="5">Cytoplasm</location>
    </subcellularLocation>
</comment>
<dbReference type="GO" id="GO:0005737">
    <property type="term" value="C:cytoplasm"/>
    <property type="evidence" value="ECO:0007669"/>
    <property type="project" value="UniProtKB-SubCell"/>
</dbReference>
<accession>A0A917JQ50</accession>
<gene>
    <name evidence="5 7" type="primary">coaE</name>
    <name evidence="7" type="ORF">GCM10007966_07310</name>
</gene>
<keyword evidence="2 5" id="KW-0547">Nucleotide-binding</keyword>
<sequence>MYCVALTGNIASGKSTVAKLFSKRGIDIINADQISRALTQPGEPAFSEILQYFGEAILTAHGELDRSKLRHIIFNDAEKRQWLESLLHPPIRQEIARKVSECNSPYCMIEIPLLPNRKHYPYLDEILYVDARREDQIERVMRRDHCSHEKALAILNIQASIEQHKSLADRILYNNGSLDDLEEQVDKLHQQYLKQAQAKTE</sequence>
<dbReference type="Proteomes" id="UP000630149">
    <property type="component" value="Unassembled WGS sequence"/>
</dbReference>
<dbReference type="GO" id="GO:0005524">
    <property type="term" value="F:ATP binding"/>
    <property type="evidence" value="ECO:0007669"/>
    <property type="project" value="UniProtKB-UniRule"/>
</dbReference>
<evidence type="ECO:0000256" key="2">
    <source>
        <dbReference type="ARBA" id="ARBA00022741"/>
    </source>
</evidence>
<dbReference type="RefSeq" id="WP_131775758.1">
    <property type="nucleotide sequence ID" value="NZ_BMOB01000002.1"/>
</dbReference>
<dbReference type="EC" id="2.7.1.24" evidence="5 6"/>
<comment type="catalytic activity">
    <reaction evidence="5">
        <text>3'-dephospho-CoA + ATP = ADP + CoA + H(+)</text>
        <dbReference type="Rhea" id="RHEA:18245"/>
        <dbReference type="ChEBI" id="CHEBI:15378"/>
        <dbReference type="ChEBI" id="CHEBI:30616"/>
        <dbReference type="ChEBI" id="CHEBI:57287"/>
        <dbReference type="ChEBI" id="CHEBI:57328"/>
        <dbReference type="ChEBI" id="CHEBI:456216"/>
        <dbReference type="EC" id="2.7.1.24"/>
    </reaction>
</comment>
<keyword evidence="4 5" id="KW-0173">Coenzyme A biosynthesis</keyword>
<comment type="similarity">
    <text evidence="1 5">Belongs to the CoaE family.</text>
</comment>
<organism evidence="7 8">
    <name type="scientific">Legionella impletisoli</name>
    <dbReference type="NCBI Taxonomy" id="343510"/>
    <lineage>
        <taxon>Bacteria</taxon>
        <taxon>Pseudomonadati</taxon>
        <taxon>Pseudomonadota</taxon>
        <taxon>Gammaproteobacteria</taxon>
        <taxon>Legionellales</taxon>
        <taxon>Legionellaceae</taxon>
        <taxon>Legionella</taxon>
    </lineage>
</organism>
<feature type="binding site" evidence="5">
    <location>
        <begin position="11"/>
        <end position="16"/>
    </location>
    <ligand>
        <name>ATP</name>
        <dbReference type="ChEBI" id="CHEBI:30616"/>
    </ligand>
</feature>
<keyword evidence="5 7" id="KW-0418">Kinase</keyword>
<dbReference type="GO" id="GO:0004140">
    <property type="term" value="F:dephospho-CoA kinase activity"/>
    <property type="evidence" value="ECO:0007669"/>
    <property type="project" value="UniProtKB-UniRule"/>
</dbReference>
<dbReference type="PANTHER" id="PTHR10695:SF46">
    <property type="entry name" value="BIFUNCTIONAL COENZYME A SYNTHASE-RELATED"/>
    <property type="match status" value="1"/>
</dbReference>
<evidence type="ECO:0000256" key="3">
    <source>
        <dbReference type="ARBA" id="ARBA00022840"/>
    </source>
</evidence>
<evidence type="ECO:0000313" key="7">
    <source>
        <dbReference type="EMBL" id="GGI81362.1"/>
    </source>
</evidence>
<keyword evidence="3 5" id="KW-0067">ATP-binding</keyword>
<evidence type="ECO:0000313" key="8">
    <source>
        <dbReference type="Proteomes" id="UP000630149"/>
    </source>
</evidence>
<dbReference type="Pfam" id="PF01121">
    <property type="entry name" value="CoaE"/>
    <property type="match status" value="1"/>
</dbReference>
<dbReference type="EMBL" id="BMOB01000002">
    <property type="protein sequence ID" value="GGI81362.1"/>
    <property type="molecule type" value="Genomic_DNA"/>
</dbReference>
<protein>
    <recommendedName>
        <fullName evidence="5 6">Dephospho-CoA kinase</fullName>
        <ecNumber evidence="5 6">2.7.1.24</ecNumber>
    </recommendedName>
    <alternativeName>
        <fullName evidence="5">Dephosphocoenzyme A kinase</fullName>
    </alternativeName>
</protein>
<proteinExistence type="inferred from homology"/>
<dbReference type="PROSITE" id="PS51219">
    <property type="entry name" value="DPCK"/>
    <property type="match status" value="1"/>
</dbReference>
<keyword evidence="5" id="KW-0963">Cytoplasm</keyword>
<dbReference type="SUPFAM" id="SSF52540">
    <property type="entry name" value="P-loop containing nucleoside triphosphate hydrolases"/>
    <property type="match status" value="1"/>
</dbReference>
<reference evidence="7" key="2">
    <citation type="submission" date="2020-09" db="EMBL/GenBank/DDBJ databases">
        <authorList>
            <person name="Sun Q."/>
            <person name="Ohkuma M."/>
        </authorList>
    </citation>
    <scope>NUCLEOTIDE SEQUENCE</scope>
    <source>
        <strain evidence="7">JCM 13919</strain>
    </source>
</reference>
<reference evidence="7" key="1">
    <citation type="journal article" date="2014" name="Int. J. Syst. Evol. Microbiol.">
        <title>Complete genome sequence of Corynebacterium casei LMG S-19264T (=DSM 44701T), isolated from a smear-ripened cheese.</title>
        <authorList>
            <consortium name="US DOE Joint Genome Institute (JGI-PGF)"/>
            <person name="Walter F."/>
            <person name="Albersmeier A."/>
            <person name="Kalinowski J."/>
            <person name="Ruckert C."/>
        </authorList>
    </citation>
    <scope>NUCLEOTIDE SEQUENCE</scope>
    <source>
        <strain evidence="7">JCM 13919</strain>
    </source>
</reference>
<dbReference type="GO" id="GO:0015937">
    <property type="term" value="P:coenzyme A biosynthetic process"/>
    <property type="evidence" value="ECO:0007669"/>
    <property type="project" value="UniProtKB-UniRule"/>
</dbReference>
<evidence type="ECO:0000256" key="4">
    <source>
        <dbReference type="ARBA" id="ARBA00022993"/>
    </source>
</evidence>
<comment type="pathway">
    <text evidence="5">Cofactor biosynthesis; coenzyme A biosynthesis; CoA from (R)-pantothenate: step 5/5.</text>
</comment>
<dbReference type="NCBIfam" id="TIGR00152">
    <property type="entry name" value="dephospho-CoA kinase"/>
    <property type="match status" value="1"/>
</dbReference>
<dbReference type="InterPro" id="IPR001977">
    <property type="entry name" value="Depp_CoAkinase"/>
</dbReference>